<keyword evidence="3" id="KW-1185">Reference proteome</keyword>
<dbReference type="RefSeq" id="WP_386075211.1">
    <property type="nucleotide sequence ID" value="NZ_JBHTJT010000029.1"/>
</dbReference>
<evidence type="ECO:0000313" key="2">
    <source>
        <dbReference type="EMBL" id="MFD0980676.1"/>
    </source>
</evidence>
<evidence type="ECO:0000259" key="1">
    <source>
        <dbReference type="Pfam" id="PF12728"/>
    </source>
</evidence>
<sequence length="70" mass="8082">MIEQPNLPDPQVYLRPSEASRYIGISTSKLAKLRLRHNRSEGPAFVKLSGCVLYRRQDLDEWLSRNLVKA</sequence>
<gene>
    <name evidence="2" type="ORF">ACFQ2S_13560</name>
</gene>
<proteinExistence type="predicted"/>
<name>A0ABW3ISU8_9RHOB</name>
<dbReference type="InterPro" id="IPR041657">
    <property type="entry name" value="HTH_17"/>
</dbReference>
<feature type="domain" description="Helix-turn-helix" evidence="1">
    <location>
        <begin position="13"/>
        <end position="66"/>
    </location>
</feature>
<protein>
    <submittedName>
        <fullName evidence="2">Helix-turn-helix transcriptional regulator</fullName>
    </submittedName>
</protein>
<dbReference type="Proteomes" id="UP001597108">
    <property type="component" value="Unassembled WGS sequence"/>
</dbReference>
<dbReference type="EMBL" id="JBHTJT010000029">
    <property type="protein sequence ID" value="MFD0980676.1"/>
    <property type="molecule type" value="Genomic_DNA"/>
</dbReference>
<dbReference type="Pfam" id="PF12728">
    <property type="entry name" value="HTH_17"/>
    <property type="match status" value="1"/>
</dbReference>
<organism evidence="2 3">
    <name type="scientific">Tropicimonas aquimaris</name>
    <dbReference type="NCBI Taxonomy" id="914152"/>
    <lineage>
        <taxon>Bacteria</taxon>
        <taxon>Pseudomonadati</taxon>
        <taxon>Pseudomonadota</taxon>
        <taxon>Alphaproteobacteria</taxon>
        <taxon>Rhodobacterales</taxon>
        <taxon>Roseobacteraceae</taxon>
        <taxon>Tropicimonas</taxon>
    </lineage>
</organism>
<reference evidence="3" key="1">
    <citation type="journal article" date="2019" name="Int. J. Syst. Evol. Microbiol.">
        <title>The Global Catalogue of Microorganisms (GCM) 10K type strain sequencing project: providing services to taxonomists for standard genome sequencing and annotation.</title>
        <authorList>
            <consortium name="The Broad Institute Genomics Platform"/>
            <consortium name="The Broad Institute Genome Sequencing Center for Infectious Disease"/>
            <person name="Wu L."/>
            <person name="Ma J."/>
        </authorList>
    </citation>
    <scope>NUCLEOTIDE SEQUENCE [LARGE SCALE GENOMIC DNA]</scope>
    <source>
        <strain evidence="3">CCUG 60524</strain>
    </source>
</reference>
<evidence type="ECO:0000313" key="3">
    <source>
        <dbReference type="Proteomes" id="UP001597108"/>
    </source>
</evidence>
<accession>A0ABW3ISU8</accession>
<comment type="caution">
    <text evidence="2">The sequence shown here is derived from an EMBL/GenBank/DDBJ whole genome shotgun (WGS) entry which is preliminary data.</text>
</comment>